<name>A0A672PY10_SINGR</name>
<dbReference type="InParanoid" id="A0A672PY10"/>
<reference evidence="1" key="2">
    <citation type="submission" date="2025-09" db="UniProtKB">
        <authorList>
            <consortium name="Ensembl"/>
        </authorList>
    </citation>
    <scope>IDENTIFICATION</scope>
</reference>
<evidence type="ECO:0000313" key="2">
    <source>
        <dbReference type="Proteomes" id="UP000472262"/>
    </source>
</evidence>
<dbReference type="AlphaFoldDB" id="A0A672PY10"/>
<reference evidence="1" key="1">
    <citation type="submission" date="2025-08" db="UniProtKB">
        <authorList>
            <consortium name="Ensembl"/>
        </authorList>
    </citation>
    <scope>IDENTIFICATION</scope>
</reference>
<proteinExistence type="predicted"/>
<dbReference type="Proteomes" id="UP000472262">
    <property type="component" value="Unassembled WGS sequence"/>
</dbReference>
<organism evidence="1 2">
    <name type="scientific">Sinocyclocheilus grahami</name>
    <name type="common">Dianchi golden-line fish</name>
    <name type="synonym">Barbus grahami</name>
    <dbReference type="NCBI Taxonomy" id="75366"/>
    <lineage>
        <taxon>Eukaryota</taxon>
        <taxon>Metazoa</taxon>
        <taxon>Chordata</taxon>
        <taxon>Craniata</taxon>
        <taxon>Vertebrata</taxon>
        <taxon>Euteleostomi</taxon>
        <taxon>Actinopterygii</taxon>
        <taxon>Neopterygii</taxon>
        <taxon>Teleostei</taxon>
        <taxon>Ostariophysi</taxon>
        <taxon>Cypriniformes</taxon>
        <taxon>Cyprinidae</taxon>
        <taxon>Cyprininae</taxon>
        <taxon>Sinocyclocheilus</taxon>
    </lineage>
</organism>
<sequence length="126" mass="13169">MVSVVVMMCDVTLSSSGWSSRVAHHRPDRACGPAPETLYSTETGARTLRCAAASAPAVDRECVGVCVLLQVGCHTNITVESLSLFYLLEPHIKVLGTGKKGIAVEVQDTVNAASALVSNKTLLTAG</sequence>
<protein>
    <submittedName>
        <fullName evidence="1">Uncharacterized protein</fullName>
    </submittedName>
</protein>
<keyword evidence="2" id="KW-1185">Reference proteome</keyword>
<evidence type="ECO:0000313" key="1">
    <source>
        <dbReference type="Ensembl" id="ENSSGRP00000068843.1"/>
    </source>
</evidence>
<dbReference type="Ensembl" id="ENSSGRT00000073361.1">
    <property type="protein sequence ID" value="ENSSGRP00000068843.1"/>
    <property type="gene ID" value="ENSSGRG00000035251.1"/>
</dbReference>
<accession>A0A672PY10</accession>